<evidence type="ECO:0008006" key="4">
    <source>
        <dbReference type="Google" id="ProtNLM"/>
    </source>
</evidence>
<reference evidence="2 3" key="1">
    <citation type="submission" date="2024-01" db="EMBL/GenBank/DDBJ databases">
        <title>A draft genome for the cacao thread blight pathogen Marasmiellus scandens.</title>
        <authorList>
            <person name="Baruah I.K."/>
            <person name="Leung J."/>
            <person name="Bukari Y."/>
            <person name="Amoako-Attah I."/>
            <person name="Meinhardt L.W."/>
            <person name="Bailey B.A."/>
            <person name="Cohen S.P."/>
        </authorList>
    </citation>
    <scope>NUCLEOTIDE SEQUENCE [LARGE SCALE GENOMIC DNA]</scope>
    <source>
        <strain evidence="2 3">GH-19</strain>
    </source>
</reference>
<dbReference type="Proteomes" id="UP001498398">
    <property type="component" value="Unassembled WGS sequence"/>
</dbReference>
<proteinExistence type="predicted"/>
<organism evidence="2 3">
    <name type="scientific">Marasmiellus scandens</name>
    <dbReference type="NCBI Taxonomy" id="2682957"/>
    <lineage>
        <taxon>Eukaryota</taxon>
        <taxon>Fungi</taxon>
        <taxon>Dikarya</taxon>
        <taxon>Basidiomycota</taxon>
        <taxon>Agaricomycotina</taxon>
        <taxon>Agaricomycetes</taxon>
        <taxon>Agaricomycetidae</taxon>
        <taxon>Agaricales</taxon>
        <taxon>Marasmiineae</taxon>
        <taxon>Omphalotaceae</taxon>
        <taxon>Marasmiellus</taxon>
    </lineage>
</organism>
<keyword evidence="1" id="KW-0812">Transmembrane</keyword>
<dbReference type="EMBL" id="JBANRG010000011">
    <property type="protein sequence ID" value="KAK7462425.1"/>
    <property type="molecule type" value="Genomic_DNA"/>
</dbReference>
<keyword evidence="1" id="KW-1133">Transmembrane helix</keyword>
<evidence type="ECO:0000313" key="2">
    <source>
        <dbReference type="EMBL" id="KAK7462425.1"/>
    </source>
</evidence>
<accession>A0ABR1JNR7</accession>
<protein>
    <recommendedName>
        <fullName evidence="4">Cytochrome P450</fullName>
    </recommendedName>
</protein>
<keyword evidence="3" id="KW-1185">Reference proteome</keyword>
<sequence length="188" mass="21210">MVLLPSAIITNITAVPSVTAVVGVLSLFVVLQWFRRNPIKDIPGPVDESSFWFGNLPDLLQKQVGETDFKWQDKYGGIVRFKGPLLVRWLNSRMLAHHSFGADPQQEDRLFISDPKAIQYILQVSGYKWPRTSERRAASYMLSGKSITFAGDDDHKRHRKIMQPGFGVPETKALLPWFNAAGSSVRII</sequence>
<dbReference type="SUPFAM" id="SSF48264">
    <property type="entry name" value="Cytochrome P450"/>
    <property type="match status" value="1"/>
</dbReference>
<evidence type="ECO:0000256" key="1">
    <source>
        <dbReference type="SAM" id="Phobius"/>
    </source>
</evidence>
<comment type="caution">
    <text evidence="2">The sequence shown here is derived from an EMBL/GenBank/DDBJ whole genome shotgun (WGS) entry which is preliminary data.</text>
</comment>
<evidence type="ECO:0000313" key="3">
    <source>
        <dbReference type="Proteomes" id="UP001498398"/>
    </source>
</evidence>
<dbReference type="Gene3D" id="1.10.630.10">
    <property type="entry name" value="Cytochrome P450"/>
    <property type="match status" value="1"/>
</dbReference>
<dbReference type="InterPro" id="IPR036396">
    <property type="entry name" value="Cyt_P450_sf"/>
</dbReference>
<keyword evidence="1" id="KW-0472">Membrane</keyword>
<name>A0ABR1JNR7_9AGAR</name>
<gene>
    <name evidence="2" type="ORF">VKT23_008023</name>
</gene>
<feature type="transmembrane region" description="Helical" evidence="1">
    <location>
        <begin position="12"/>
        <end position="34"/>
    </location>
</feature>